<dbReference type="InterPro" id="IPR028005">
    <property type="entry name" value="AcTrfase_ESCO_Znf_dom"/>
</dbReference>
<dbReference type="InterPro" id="IPR028009">
    <property type="entry name" value="ESCO_Acetyltransf_dom"/>
</dbReference>
<dbReference type="GeneID" id="119728664"/>
<dbReference type="PANTHER" id="PTHR45884">
    <property type="entry name" value="N-ACETYLTRANSFERASE ECO"/>
    <property type="match status" value="1"/>
</dbReference>
<dbReference type="Proteomes" id="UP000887568">
    <property type="component" value="Unplaced"/>
</dbReference>
<feature type="region of interest" description="Disordered" evidence="10">
    <location>
        <begin position="1"/>
        <end position="341"/>
    </location>
</feature>
<evidence type="ECO:0000256" key="2">
    <source>
        <dbReference type="ARBA" id="ARBA00005816"/>
    </source>
</evidence>
<keyword evidence="7" id="KW-0539">Nucleus</keyword>
<evidence type="ECO:0000256" key="9">
    <source>
        <dbReference type="ARBA" id="ARBA00023315"/>
    </source>
</evidence>
<dbReference type="RefSeq" id="XP_038056897.1">
    <property type="nucleotide sequence ID" value="XM_038200969.1"/>
</dbReference>
<feature type="compositionally biased region" description="Basic residues" evidence="10">
    <location>
        <begin position="222"/>
        <end position="231"/>
    </location>
</feature>
<feature type="domain" description="N-acetyltransferase ESCO zinc-finger" evidence="11">
    <location>
        <begin position="425"/>
        <end position="464"/>
    </location>
</feature>
<evidence type="ECO:0000256" key="1">
    <source>
        <dbReference type="ARBA" id="ARBA00004123"/>
    </source>
</evidence>
<feature type="compositionally biased region" description="Low complexity" evidence="10">
    <location>
        <begin position="387"/>
        <end position="404"/>
    </location>
</feature>
<keyword evidence="6" id="KW-0862">Zinc</keyword>
<evidence type="ECO:0000259" key="12">
    <source>
        <dbReference type="Pfam" id="PF13880"/>
    </source>
</evidence>
<dbReference type="Pfam" id="PF13878">
    <property type="entry name" value="zf-C2H2_3"/>
    <property type="match status" value="1"/>
</dbReference>
<comment type="similarity">
    <text evidence="2">Belongs to the acetyltransferase family. ECO subfamily.</text>
</comment>
<dbReference type="GO" id="GO:0005634">
    <property type="term" value="C:nucleus"/>
    <property type="evidence" value="ECO:0007669"/>
    <property type="project" value="UniProtKB-SubCell"/>
</dbReference>
<protein>
    <recommendedName>
        <fullName evidence="15">N-acetyltransferase ESCO2</fullName>
    </recommendedName>
</protein>
<feature type="compositionally biased region" description="Polar residues" evidence="10">
    <location>
        <begin position="323"/>
        <end position="333"/>
    </location>
</feature>
<comment type="subcellular location">
    <subcellularLocation>
        <location evidence="1">Nucleus</location>
    </subcellularLocation>
</comment>
<dbReference type="GO" id="GO:0007064">
    <property type="term" value="P:mitotic sister chromatid cohesion"/>
    <property type="evidence" value="ECO:0007669"/>
    <property type="project" value="TreeGrafter"/>
</dbReference>
<feature type="compositionally biased region" description="Polar residues" evidence="10">
    <location>
        <begin position="13"/>
        <end position="25"/>
    </location>
</feature>
<evidence type="ECO:0000313" key="13">
    <source>
        <dbReference type="EnsemblMetazoa" id="XP_038056897.1"/>
    </source>
</evidence>
<feature type="compositionally biased region" description="Basic and acidic residues" evidence="10">
    <location>
        <begin position="173"/>
        <end position="182"/>
    </location>
</feature>
<keyword evidence="9" id="KW-0012">Acyltransferase</keyword>
<feature type="domain" description="N-acetyltransferase ESCO acetyl-transferase" evidence="12">
    <location>
        <begin position="586"/>
        <end position="653"/>
    </location>
</feature>
<evidence type="ECO:0008006" key="15">
    <source>
        <dbReference type="Google" id="ProtNLM"/>
    </source>
</evidence>
<accession>A0A913ZZA3</accession>
<dbReference type="AlphaFoldDB" id="A0A913ZZA3"/>
<keyword evidence="8" id="KW-0131">Cell cycle</keyword>
<dbReference type="OMA" id="ACKSSCK"/>
<name>A0A913ZZA3_PATMI</name>
<dbReference type="OrthoDB" id="428854at2759"/>
<dbReference type="GO" id="GO:0061733">
    <property type="term" value="F:protein-lysine-acetyltransferase activity"/>
    <property type="evidence" value="ECO:0007669"/>
    <property type="project" value="TreeGrafter"/>
</dbReference>
<reference evidence="13" key="1">
    <citation type="submission" date="2022-11" db="UniProtKB">
        <authorList>
            <consortium name="EnsemblMetazoa"/>
        </authorList>
    </citation>
    <scope>IDENTIFICATION</scope>
</reference>
<feature type="compositionally biased region" description="Basic and acidic residues" evidence="10">
    <location>
        <begin position="241"/>
        <end position="256"/>
    </location>
</feature>
<dbReference type="GO" id="GO:0000785">
    <property type="term" value="C:chromatin"/>
    <property type="evidence" value="ECO:0007669"/>
    <property type="project" value="TreeGrafter"/>
</dbReference>
<evidence type="ECO:0000256" key="8">
    <source>
        <dbReference type="ARBA" id="ARBA00023306"/>
    </source>
</evidence>
<feature type="compositionally biased region" description="Basic residues" evidence="10">
    <location>
        <begin position="125"/>
        <end position="137"/>
    </location>
</feature>
<evidence type="ECO:0000256" key="6">
    <source>
        <dbReference type="ARBA" id="ARBA00022833"/>
    </source>
</evidence>
<organism evidence="13 14">
    <name type="scientific">Patiria miniata</name>
    <name type="common">Bat star</name>
    <name type="synonym">Asterina miniata</name>
    <dbReference type="NCBI Taxonomy" id="46514"/>
    <lineage>
        <taxon>Eukaryota</taxon>
        <taxon>Metazoa</taxon>
        <taxon>Echinodermata</taxon>
        <taxon>Eleutherozoa</taxon>
        <taxon>Asterozoa</taxon>
        <taxon>Asteroidea</taxon>
        <taxon>Valvatacea</taxon>
        <taxon>Valvatida</taxon>
        <taxon>Asterinidae</taxon>
        <taxon>Patiria</taxon>
    </lineage>
</organism>
<evidence type="ECO:0000256" key="4">
    <source>
        <dbReference type="ARBA" id="ARBA00022723"/>
    </source>
</evidence>
<dbReference type="GO" id="GO:0008270">
    <property type="term" value="F:zinc ion binding"/>
    <property type="evidence" value="ECO:0007669"/>
    <property type="project" value="UniProtKB-KW"/>
</dbReference>
<evidence type="ECO:0000256" key="7">
    <source>
        <dbReference type="ARBA" id="ARBA00023242"/>
    </source>
</evidence>
<evidence type="ECO:0000259" key="11">
    <source>
        <dbReference type="Pfam" id="PF13878"/>
    </source>
</evidence>
<keyword evidence="5" id="KW-0863">Zinc-finger</keyword>
<keyword evidence="3" id="KW-0808">Transferase</keyword>
<dbReference type="PANTHER" id="PTHR45884:SF2">
    <property type="entry name" value="N-ACETYLTRANSFERASE ECO"/>
    <property type="match status" value="1"/>
</dbReference>
<feature type="compositionally biased region" description="Basic and acidic residues" evidence="10">
    <location>
        <begin position="140"/>
        <end position="160"/>
    </location>
</feature>
<dbReference type="EnsemblMetazoa" id="XM_038200969.1">
    <property type="protein sequence ID" value="XP_038056897.1"/>
    <property type="gene ID" value="LOC119728664"/>
</dbReference>
<evidence type="ECO:0000256" key="3">
    <source>
        <dbReference type="ARBA" id="ARBA00022679"/>
    </source>
</evidence>
<feature type="region of interest" description="Disordered" evidence="10">
    <location>
        <begin position="378"/>
        <end position="406"/>
    </location>
</feature>
<keyword evidence="14" id="KW-1185">Reference proteome</keyword>
<keyword evidence="4" id="KW-0479">Metal-binding</keyword>
<feature type="compositionally biased region" description="Basic residues" evidence="10">
    <location>
        <begin position="186"/>
        <end position="213"/>
    </location>
</feature>
<evidence type="ECO:0000256" key="10">
    <source>
        <dbReference type="SAM" id="MobiDB-lite"/>
    </source>
</evidence>
<sequence>MCHHSHMLGVKSPSRQRNATSPIETRTSRKRRLTASGDSGGASLDASLDASQRKRQRSSENDFEEDSPTFSAKCFYSPKGRGGYQTPLERQKRREELGEILPSKPPVETDKKIKKTRKVPTYTTHTRRGAHRPKRSSKTVPKDKTQSAEASKAVDRRDRSQASLDESTASEKSSNKSPDKSPNKKQNNRTSRKRPPSKRTPRKSPRKGVKKAVKLYIQGMKKNPKAAKKQTTKSTQKNIKVKRDQQEVEHEEEHPVMPKGVSKKLEVDFVDDANQTGSEGMTANDKDSNVIESSPKSTMKKRSMKLKDESECVVPVKAARQSPCKSPRTSPIDQTKELGDKPEDKYNFLEGFEPETPESVASQIAKKVSPKKTAMSVPAFITPPISPSTNKTSSSTTHSPATSTPIQQRKLNVMKKMTDKDGMEQMTMDLGQKRFGATSCEMCGMVYTAAHPEDEASHDKFHRKYLTSIKFPGWKKERLLQEFDDGRIIMVLHDDHKFQVKKVEEIRQLVDQELGFLQGGEVACKTSSKVLLYITTEKKVAGCLIAEEISQGYRVIADSSTGQRSSEEQELFEQQRAWCCETKPERAVCGVSRIWVASQERRKQIATKLLDCLRNYFMFGTVLPKELIAFSDPTPDGKMLATAYMKTPRFLVYKYH</sequence>
<evidence type="ECO:0000256" key="5">
    <source>
        <dbReference type="ARBA" id="ARBA00022771"/>
    </source>
</evidence>
<dbReference type="Pfam" id="PF13880">
    <property type="entry name" value="Acetyltransf_13"/>
    <property type="match status" value="1"/>
</dbReference>
<feature type="compositionally biased region" description="Low complexity" evidence="10">
    <location>
        <begin position="35"/>
        <end position="50"/>
    </location>
</feature>
<evidence type="ECO:0000313" key="14">
    <source>
        <dbReference type="Proteomes" id="UP000887568"/>
    </source>
</evidence>
<proteinExistence type="inferred from homology"/>